<comment type="caution">
    <text evidence="1">The sequence shown here is derived from an EMBL/GenBank/DDBJ whole genome shotgun (WGS) entry which is preliminary data.</text>
</comment>
<name>A0A0X3VWQ5_STRVO</name>
<organism evidence="1 2">
    <name type="scientific">Streptomyces violaceusniger</name>
    <dbReference type="NCBI Taxonomy" id="68280"/>
    <lineage>
        <taxon>Bacteria</taxon>
        <taxon>Bacillati</taxon>
        <taxon>Actinomycetota</taxon>
        <taxon>Actinomycetes</taxon>
        <taxon>Kitasatosporales</taxon>
        <taxon>Streptomycetaceae</taxon>
        <taxon>Streptomyces</taxon>
        <taxon>Streptomyces violaceusniger group</taxon>
    </lineage>
</organism>
<reference evidence="2" key="1">
    <citation type="submission" date="2015-10" db="EMBL/GenBank/DDBJ databases">
        <authorList>
            <person name="Ju K.-S."/>
            <person name="Doroghazi J.R."/>
            <person name="Metcalf W.W."/>
        </authorList>
    </citation>
    <scope>NUCLEOTIDE SEQUENCE [LARGE SCALE GENOMIC DNA]</scope>
    <source>
        <strain evidence="2">NRRL F-8817</strain>
    </source>
</reference>
<proteinExistence type="predicted"/>
<protein>
    <submittedName>
        <fullName evidence="1">Uncharacterized protein</fullName>
    </submittedName>
</protein>
<dbReference type="AlphaFoldDB" id="A0A0X3VWQ5"/>
<accession>A0A0X3VWQ5</accession>
<sequence>MHLLAKLAKPMYTVSSTSAAGPSRSSRLADSSSVTVGGVFVMASRREVVRRSVHGMTEDPFVAHRSLLFTVAYELQLPGHRCPVPSSGWVAVHPFPHDDARHPATSVQGGNHCRNRESQTAQSLQQVQLPVQRRLSAPAESCDQSPTLIADDLHHLVAVAATQPPDDPQPAPGPKCLSYPAMLIG</sequence>
<dbReference type="EMBL" id="LLZJ01000373">
    <property type="protein sequence ID" value="KUL48682.1"/>
    <property type="molecule type" value="Genomic_DNA"/>
</dbReference>
<evidence type="ECO:0000313" key="2">
    <source>
        <dbReference type="Proteomes" id="UP000053413"/>
    </source>
</evidence>
<dbReference type="Proteomes" id="UP000053413">
    <property type="component" value="Unassembled WGS sequence"/>
</dbReference>
<evidence type="ECO:0000313" key="1">
    <source>
        <dbReference type="EMBL" id="KUL48682.1"/>
    </source>
</evidence>
<gene>
    <name evidence="1" type="ORF">ADL28_28395</name>
</gene>